<evidence type="ECO:0000256" key="4">
    <source>
        <dbReference type="PIRSR" id="PIRSR610708-1"/>
    </source>
</evidence>
<evidence type="ECO:0000256" key="1">
    <source>
        <dbReference type="ARBA" id="ARBA00009589"/>
    </source>
</evidence>
<dbReference type="GO" id="GO:0009264">
    <property type="term" value="P:deoxyribonucleotide catabolic process"/>
    <property type="evidence" value="ECO:0007669"/>
    <property type="project" value="InterPro"/>
</dbReference>
<dbReference type="PANTHER" id="PTHR35134:SF2">
    <property type="entry name" value="NUCLEOTIDASE YQFW-RELATED"/>
    <property type="match status" value="1"/>
</dbReference>
<dbReference type="RefSeq" id="WP_071618932.1">
    <property type="nucleotide sequence ID" value="NZ_MINN01000096.1"/>
</dbReference>
<protein>
    <recommendedName>
        <fullName evidence="3">Nucleotidase</fullName>
        <ecNumber evidence="3">3.1.3.-</ecNumber>
    </recommendedName>
</protein>
<accession>A0A1J6VXM3</accession>
<dbReference type="OrthoDB" id="2471595at2"/>
<dbReference type="InterPro" id="IPR023214">
    <property type="entry name" value="HAD_sf"/>
</dbReference>
<dbReference type="AlphaFoldDB" id="A0A1J6VXM3"/>
<evidence type="ECO:0000313" key="6">
    <source>
        <dbReference type="Proteomes" id="UP000182062"/>
    </source>
</evidence>
<feature type="active site" description="Nucleophile" evidence="4">
    <location>
        <position position="7"/>
    </location>
</feature>
<dbReference type="Pfam" id="PF06941">
    <property type="entry name" value="NT5C"/>
    <property type="match status" value="1"/>
</dbReference>
<comment type="caution">
    <text evidence="5">The sequence shown here is derived from an EMBL/GenBank/DDBJ whole genome shotgun (WGS) entry which is preliminary data.</text>
</comment>
<evidence type="ECO:0000313" key="5">
    <source>
        <dbReference type="EMBL" id="OIU70574.1"/>
    </source>
</evidence>
<dbReference type="EC" id="3.1.3.-" evidence="3"/>
<dbReference type="Proteomes" id="UP000182062">
    <property type="component" value="Unassembled WGS sequence"/>
</dbReference>
<dbReference type="InterPro" id="IPR009206">
    <property type="entry name" value="Nucleotidase_putative"/>
</dbReference>
<keyword evidence="2 3" id="KW-0378">Hydrolase</keyword>
<organism evidence="5 6">
    <name type="scientific">Rossellomorea aquimaris</name>
    <dbReference type="NCBI Taxonomy" id="189382"/>
    <lineage>
        <taxon>Bacteria</taxon>
        <taxon>Bacillati</taxon>
        <taxon>Bacillota</taxon>
        <taxon>Bacilli</taxon>
        <taxon>Bacillales</taxon>
        <taxon>Bacillaceae</taxon>
        <taxon>Rossellomorea</taxon>
    </lineage>
</organism>
<dbReference type="PANTHER" id="PTHR35134">
    <property type="entry name" value="NUCLEOTIDASE YQFW-RELATED"/>
    <property type="match status" value="1"/>
</dbReference>
<evidence type="ECO:0000256" key="3">
    <source>
        <dbReference type="PIRNR" id="PIRNR021362"/>
    </source>
</evidence>
<evidence type="ECO:0000256" key="2">
    <source>
        <dbReference type="ARBA" id="ARBA00022801"/>
    </source>
</evidence>
<dbReference type="EMBL" id="MINN01000096">
    <property type="protein sequence ID" value="OIU70574.1"/>
    <property type="molecule type" value="Genomic_DNA"/>
</dbReference>
<dbReference type="PIRSF" id="PIRSF021362">
    <property type="entry name" value="UCP021362_HAD"/>
    <property type="match status" value="1"/>
</dbReference>
<dbReference type="InterPro" id="IPR010708">
    <property type="entry name" value="5'(3')-deoxyribonucleotidase"/>
</dbReference>
<feature type="active site" description="Proton donor" evidence="4">
    <location>
        <position position="9"/>
    </location>
</feature>
<gene>
    <name evidence="5" type="ORF">BHE18_18810</name>
</gene>
<name>A0A1J6VXM3_9BACI</name>
<dbReference type="SUPFAM" id="SSF56784">
    <property type="entry name" value="HAD-like"/>
    <property type="match status" value="1"/>
</dbReference>
<dbReference type="InterPro" id="IPR052419">
    <property type="entry name" value="5_3-deoxyribonucleotidase-like"/>
</dbReference>
<dbReference type="InterPro" id="IPR036412">
    <property type="entry name" value="HAD-like_sf"/>
</dbReference>
<comment type="similarity">
    <text evidence="1 3">Belongs to the 5'(3')-deoxyribonucleotidase family.</text>
</comment>
<dbReference type="Gene3D" id="3.40.50.1000">
    <property type="entry name" value="HAD superfamily/HAD-like"/>
    <property type="match status" value="1"/>
</dbReference>
<dbReference type="GO" id="GO:0008253">
    <property type="term" value="F:5'-nucleotidase activity"/>
    <property type="evidence" value="ECO:0007669"/>
    <property type="project" value="InterPro"/>
</dbReference>
<sequence>MKRFGIDIDGTVTSPESLLPHINDHFNLNLTLNDITQYELTEVLDVAPEVFVTWFKKAEPLIYRQSPLASGAKRILDDWKEHHELFFISARPSELLQLTKEWFDAKDLMYHHIELIGSHNKIATAQKHGVDIFFEDKHDNAVMINEELNIPVILFNTPYNQKPIPEGIIRVNDWQEANQWVQNWLRK</sequence>
<reference evidence="5 6" key="1">
    <citation type="submission" date="2016-09" db="EMBL/GenBank/DDBJ databases">
        <title>Bacillus aquimaris SAMM genome sequence reveals colonization and biosurfactant production capacities.</title>
        <authorList>
            <person name="Waghmode S.R."/>
            <person name="Suryavanshi M.V."/>
        </authorList>
    </citation>
    <scope>NUCLEOTIDE SEQUENCE [LARGE SCALE GENOMIC DNA]</scope>
    <source>
        <strain evidence="5 6">SAMM</strain>
    </source>
</reference>
<proteinExistence type="inferred from homology"/>
<keyword evidence="6" id="KW-1185">Reference proteome</keyword>